<protein>
    <submittedName>
        <fullName evidence="1">Uncharacterized protein</fullName>
    </submittedName>
</protein>
<accession>A0A3M7M4M1</accession>
<sequence>MRHHACNLCCLAREAACLQYDVLLGERHKWVSERRCAQRRGCGDESFGEPSTRVDAPTRDCITTFLYDKLQYRDKRYIE</sequence>
<organism evidence="1 2">
    <name type="scientific">Pyrenophora seminiperda CCB06</name>
    <dbReference type="NCBI Taxonomy" id="1302712"/>
    <lineage>
        <taxon>Eukaryota</taxon>
        <taxon>Fungi</taxon>
        <taxon>Dikarya</taxon>
        <taxon>Ascomycota</taxon>
        <taxon>Pezizomycotina</taxon>
        <taxon>Dothideomycetes</taxon>
        <taxon>Pleosporomycetidae</taxon>
        <taxon>Pleosporales</taxon>
        <taxon>Pleosporineae</taxon>
        <taxon>Pleosporaceae</taxon>
        <taxon>Pyrenophora</taxon>
    </lineage>
</organism>
<gene>
    <name evidence="1" type="ORF">GMOD_00006135</name>
</gene>
<evidence type="ECO:0000313" key="1">
    <source>
        <dbReference type="EMBL" id="RMZ69354.1"/>
    </source>
</evidence>
<dbReference type="AlphaFoldDB" id="A0A3M7M4M1"/>
<evidence type="ECO:0000313" key="2">
    <source>
        <dbReference type="Proteomes" id="UP000265663"/>
    </source>
</evidence>
<dbReference type="EMBL" id="KE747818">
    <property type="protein sequence ID" value="RMZ69354.1"/>
    <property type="molecule type" value="Genomic_DNA"/>
</dbReference>
<proteinExistence type="predicted"/>
<dbReference type="Proteomes" id="UP000265663">
    <property type="component" value="Unassembled WGS sequence"/>
</dbReference>
<reference evidence="1 2" key="1">
    <citation type="journal article" date="2014" name="PLoS ONE">
        <title>De novo Genome Assembly of the Fungal Plant Pathogen Pyrenophora semeniperda.</title>
        <authorList>
            <person name="Soliai M.M."/>
            <person name="Meyer S.E."/>
            <person name="Udall J.A."/>
            <person name="Elzinga D.E."/>
            <person name="Hermansen R.A."/>
            <person name="Bodily P.M."/>
            <person name="Hart A.A."/>
            <person name="Coleman C.E."/>
        </authorList>
    </citation>
    <scope>NUCLEOTIDE SEQUENCE [LARGE SCALE GENOMIC DNA]</scope>
    <source>
        <strain evidence="1 2">CCB06</strain>
        <tissue evidence="1">Mycelium</tissue>
    </source>
</reference>
<keyword evidence="2" id="KW-1185">Reference proteome</keyword>
<name>A0A3M7M4M1_9PLEO</name>